<dbReference type="InterPro" id="IPR057350">
    <property type="entry name" value="THBD"/>
</dbReference>
<comment type="subcellular location">
    <subcellularLocation>
        <location evidence="1">Membrane</location>
        <topology evidence="1">Single-pass type I membrane protein</topology>
    </subcellularLocation>
</comment>
<dbReference type="InterPro" id="IPR000152">
    <property type="entry name" value="EGF-type_Asp/Asn_hydroxyl_site"/>
</dbReference>
<keyword evidence="8" id="KW-0677">Repeat</keyword>
<dbReference type="PROSITE" id="PS01187">
    <property type="entry name" value="EGF_CA"/>
    <property type="match status" value="2"/>
</dbReference>
<dbReference type="CDD" id="cd00054">
    <property type="entry name" value="EGF_CA"/>
    <property type="match status" value="1"/>
</dbReference>
<dbReference type="InterPro" id="IPR001304">
    <property type="entry name" value="C-type_lectin-like"/>
</dbReference>
<dbReference type="SMART" id="SM00179">
    <property type="entry name" value="EGF_CA"/>
    <property type="match status" value="4"/>
</dbReference>
<feature type="transmembrane region" description="Helical" evidence="18">
    <location>
        <begin position="497"/>
        <end position="520"/>
    </location>
</feature>
<evidence type="ECO:0000256" key="2">
    <source>
        <dbReference type="ARBA" id="ARBA00019822"/>
    </source>
</evidence>
<dbReference type="InterPro" id="IPR049883">
    <property type="entry name" value="NOTCH1_EGF-like"/>
</dbReference>
<keyword evidence="9" id="KW-0654">Proteoglycan</keyword>
<dbReference type="Gene3D" id="2.10.25.10">
    <property type="entry name" value="Laminin"/>
    <property type="match status" value="6"/>
</dbReference>
<dbReference type="InterPro" id="IPR001881">
    <property type="entry name" value="EGF-like_Ca-bd_dom"/>
</dbReference>
<dbReference type="InterPro" id="IPR018097">
    <property type="entry name" value="EGF_Ca-bd_CS"/>
</dbReference>
<evidence type="ECO:0000256" key="19">
    <source>
        <dbReference type="SAM" id="SignalP"/>
    </source>
</evidence>
<keyword evidence="6 19" id="KW-0732">Signal</keyword>
<feature type="domain" description="EGF-like" evidence="20">
    <location>
        <begin position="424"/>
        <end position="461"/>
    </location>
</feature>
<dbReference type="Pfam" id="PF00059">
    <property type="entry name" value="Lectin_C"/>
    <property type="match status" value="1"/>
</dbReference>
<evidence type="ECO:0000256" key="1">
    <source>
        <dbReference type="ARBA" id="ARBA00004479"/>
    </source>
</evidence>
<evidence type="ECO:0000256" key="17">
    <source>
        <dbReference type="SAM" id="MobiDB-lite"/>
    </source>
</evidence>
<evidence type="ECO:0000256" key="11">
    <source>
        <dbReference type="ARBA" id="ARBA00023136"/>
    </source>
</evidence>
<dbReference type="GeneID" id="106487077"/>
<dbReference type="PANTHER" id="PTHR14789:SF9">
    <property type="entry name" value="THROMBOMODULIN"/>
    <property type="match status" value="1"/>
</dbReference>
<dbReference type="Pfam" id="PF00008">
    <property type="entry name" value="EGF"/>
    <property type="match status" value="1"/>
</dbReference>
<evidence type="ECO:0000256" key="12">
    <source>
        <dbReference type="ARBA" id="ARBA00023157"/>
    </source>
</evidence>
<feature type="chain" id="PRO_5045823896" description="Thrombomodulin" evidence="19">
    <location>
        <begin position="24"/>
        <end position="558"/>
    </location>
</feature>
<dbReference type="SMART" id="SM00181">
    <property type="entry name" value="EGF"/>
    <property type="match status" value="6"/>
</dbReference>
<evidence type="ECO:0000256" key="4">
    <source>
        <dbReference type="ARBA" id="ARBA00022553"/>
    </source>
</evidence>
<keyword evidence="10 18" id="KW-1133">Transmembrane helix</keyword>
<keyword evidence="11 18" id="KW-0472">Membrane</keyword>
<evidence type="ECO:0000256" key="8">
    <source>
        <dbReference type="ARBA" id="ARBA00022737"/>
    </source>
</evidence>
<evidence type="ECO:0000256" key="18">
    <source>
        <dbReference type="SAM" id="Phobius"/>
    </source>
</evidence>
<dbReference type="PRINTS" id="PR00907">
    <property type="entry name" value="THRMBOMODULN"/>
</dbReference>
<protein>
    <recommendedName>
        <fullName evidence="2">Thrombomodulin</fullName>
    </recommendedName>
</protein>
<evidence type="ECO:0000256" key="10">
    <source>
        <dbReference type="ARBA" id="ARBA00022989"/>
    </source>
</evidence>
<evidence type="ECO:0000256" key="7">
    <source>
        <dbReference type="ARBA" id="ARBA00022734"/>
    </source>
</evidence>
<evidence type="ECO:0000259" key="21">
    <source>
        <dbReference type="PROSITE" id="PS50041"/>
    </source>
</evidence>
<dbReference type="InterPro" id="IPR016186">
    <property type="entry name" value="C-type_lectin-like/link_sf"/>
</dbReference>
<dbReference type="PROSITE" id="PS50026">
    <property type="entry name" value="EGF_3"/>
    <property type="match status" value="1"/>
</dbReference>
<evidence type="ECO:0000256" key="16">
    <source>
        <dbReference type="PROSITE-ProRule" id="PRU00076"/>
    </source>
</evidence>
<evidence type="ECO:0000256" key="13">
    <source>
        <dbReference type="ARBA" id="ARBA00023180"/>
    </source>
</evidence>
<feature type="signal peptide" evidence="19">
    <location>
        <begin position="1"/>
        <end position="23"/>
    </location>
</feature>
<comment type="function">
    <text evidence="14">Endothelial cell receptor that plays a critical role in regulating several physiological processes including hemostasis, coagulation, fibrinolysis, inflammation, and angiogenesis. Acts as a cofactor for thrombin activation of protein C/PROC on the surface of vascular endothelial cells leading to initiation of the activated protein C anticoagulant pathway. Also accelerates the activation of the plasma carboxypeptidase B2/CPB2, which catalyzes removal of C-terminal basic amino acids from its substrates including kinins or anaphylatoxins leading to fibrinolysis inhibition. Plays critical protective roles in changing the cleavage specificity of protease-activated receptor 1/PAR1, inhibiting endothelial cell permeability and inflammation. Suppresses inflammation distinctly from its anticoagulant cofactor activity by sequestering HMGB1 thereby preventing it from engaging cellular receptors such as RAGE and contributing to the inflammatory response.</text>
</comment>
<dbReference type="InterPro" id="IPR051505">
    <property type="entry name" value="C-type_lectin_domain"/>
</dbReference>
<comment type="caution">
    <text evidence="16">Lacks conserved residue(s) required for the propagation of feature annotation.</text>
</comment>
<gene>
    <name evidence="23" type="primary">THBD</name>
</gene>
<reference evidence="23" key="1">
    <citation type="submission" date="2025-08" db="UniProtKB">
        <authorList>
            <consortium name="RefSeq"/>
        </authorList>
    </citation>
    <scope>IDENTIFICATION</scope>
    <source>
        <tissue evidence="23">Blood</tissue>
    </source>
</reference>
<keyword evidence="13" id="KW-0325">Glycoprotein</keyword>
<dbReference type="PROSITE" id="PS50041">
    <property type="entry name" value="C_TYPE_LECTIN_2"/>
    <property type="match status" value="1"/>
</dbReference>
<dbReference type="RefSeq" id="XP_067148707.1">
    <property type="nucleotide sequence ID" value="XM_067292606.1"/>
</dbReference>
<dbReference type="PIRSF" id="PIRSF001775">
    <property type="entry name" value="CD93/CD141"/>
    <property type="match status" value="1"/>
</dbReference>
<dbReference type="SMART" id="SM00034">
    <property type="entry name" value="CLECT"/>
    <property type="match status" value="1"/>
</dbReference>
<dbReference type="InterPro" id="IPR016187">
    <property type="entry name" value="CTDL_fold"/>
</dbReference>
<keyword evidence="5 18" id="KW-0812">Transmembrane</keyword>
<evidence type="ECO:0000256" key="14">
    <source>
        <dbReference type="ARBA" id="ARBA00045242"/>
    </source>
</evidence>
<dbReference type="Proteomes" id="UP001652627">
    <property type="component" value="Chromosome 3"/>
</dbReference>
<dbReference type="Pfam" id="PF09064">
    <property type="entry name" value="EGF_Tme5"/>
    <property type="match status" value="1"/>
</dbReference>
<evidence type="ECO:0000313" key="22">
    <source>
        <dbReference type="Proteomes" id="UP001652627"/>
    </source>
</evidence>
<evidence type="ECO:0000256" key="9">
    <source>
        <dbReference type="ARBA" id="ARBA00022974"/>
    </source>
</evidence>
<dbReference type="InterPro" id="IPR009030">
    <property type="entry name" value="Growth_fac_rcpt_cys_sf"/>
</dbReference>
<comment type="subunit">
    <text evidence="15">Interacts with ITGAL, ITGAM and ITGB2. Interacts with thrombin/F2; this interaction switches the specificity of thrombin from a procoagulant to an anticoagulant and antifibrinolytic protease. Interacts with ANGP1 and ANGP2; these interactions significantly inhibit the generation of activated PC and TAFIa/CPB2 by the thrombin/thrombomodulin complex. Interacts with PF4; this interaction enhances generation of activated protein C. Interacts with HMGB1; this interaction inhibits HMGB1 inflammatory activity.</text>
</comment>
<dbReference type="PROSITE" id="PS00010">
    <property type="entry name" value="ASX_HYDROXYL"/>
    <property type="match status" value="2"/>
</dbReference>
<dbReference type="InterPro" id="IPR000742">
    <property type="entry name" value="EGF"/>
</dbReference>
<evidence type="ECO:0000256" key="5">
    <source>
        <dbReference type="ARBA" id="ARBA00022692"/>
    </source>
</evidence>
<keyword evidence="12" id="KW-1015">Disulfide bond</keyword>
<keyword evidence="22" id="KW-1185">Reference proteome</keyword>
<dbReference type="InterPro" id="IPR015149">
    <property type="entry name" value="Tme5_EGF-like"/>
</dbReference>
<evidence type="ECO:0000259" key="20">
    <source>
        <dbReference type="PROSITE" id="PS50026"/>
    </source>
</evidence>
<evidence type="ECO:0000256" key="15">
    <source>
        <dbReference type="ARBA" id="ARBA00046453"/>
    </source>
</evidence>
<organism evidence="22 23">
    <name type="scientific">Apteryx mantelli</name>
    <name type="common">North Island brown kiwi</name>
    <dbReference type="NCBI Taxonomy" id="2696672"/>
    <lineage>
        <taxon>Eukaryota</taxon>
        <taxon>Metazoa</taxon>
        <taxon>Chordata</taxon>
        <taxon>Craniata</taxon>
        <taxon>Vertebrata</taxon>
        <taxon>Euteleostomi</taxon>
        <taxon>Archelosauria</taxon>
        <taxon>Archosauria</taxon>
        <taxon>Dinosauria</taxon>
        <taxon>Saurischia</taxon>
        <taxon>Theropoda</taxon>
        <taxon>Coelurosauria</taxon>
        <taxon>Aves</taxon>
        <taxon>Palaeognathae</taxon>
        <taxon>Apterygiformes</taxon>
        <taxon>Apterygidae</taxon>
        <taxon>Apteryx</taxon>
    </lineage>
</organism>
<accession>A0ABM4E7L4</accession>
<keyword evidence="3 16" id="KW-0245">EGF-like domain</keyword>
<keyword evidence="7" id="KW-0430">Lectin</keyword>
<dbReference type="SUPFAM" id="SSF56436">
    <property type="entry name" value="C-type lectin-like"/>
    <property type="match status" value="1"/>
</dbReference>
<dbReference type="PANTHER" id="PTHR14789">
    <property type="entry name" value="CHONDROLECTIN VARIANT CHODLFDELTAE"/>
    <property type="match status" value="1"/>
</dbReference>
<dbReference type="Pfam" id="PF07645">
    <property type="entry name" value="EGF_CA"/>
    <property type="match status" value="2"/>
</dbReference>
<dbReference type="PROSITE" id="PS01186">
    <property type="entry name" value="EGF_2"/>
    <property type="match status" value="2"/>
</dbReference>
<name>A0ABM4E7L4_9AVES</name>
<dbReference type="Pfam" id="PF25444">
    <property type="entry name" value="THBD"/>
    <property type="match status" value="1"/>
</dbReference>
<evidence type="ECO:0000313" key="23">
    <source>
        <dbReference type="RefSeq" id="XP_067148707.1"/>
    </source>
</evidence>
<evidence type="ECO:0000256" key="6">
    <source>
        <dbReference type="ARBA" id="ARBA00022729"/>
    </source>
</evidence>
<dbReference type="SUPFAM" id="SSF57184">
    <property type="entry name" value="Growth factor receptor domain"/>
    <property type="match status" value="2"/>
</dbReference>
<evidence type="ECO:0000256" key="3">
    <source>
        <dbReference type="ARBA" id="ARBA00022536"/>
    </source>
</evidence>
<proteinExistence type="predicted"/>
<feature type="domain" description="C-type lectin" evidence="21">
    <location>
        <begin position="36"/>
        <end position="147"/>
    </location>
</feature>
<dbReference type="Gene3D" id="3.10.100.10">
    <property type="entry name" value="Mannose-Binding Protein A, subunit A"/>
    <property type="match status" value="1"/>
</dbReference>
<feature type="region of interest" description="Disordered" evidence="17">
    <location>
        <begin position="469"/>
        <end position="489"/>
    </location>
</feature>
<keyword evidence="4" id="KW-0597">Phosphoprotein</keyword>
<sequence length="558" mass="59246">MRRLPLPLLLAAAAAATAGLALALPALPEPSGTQCIEHDCFSVFWQPAPFAAAGAACERRGGHLMTVRSTVAEDAIALLVQNRSGSLWLGLRLPAACTEPAQRLRGFQWVTGDRRTDYANWRTAGPRCGLRCVAVARDLRWEERRCDAAADGFLCEFNYADSCPQLPPAAGLAVAYSTPFGARGGDFLALPPGSAAHVAALGLELRCAEAEGGGGGGGGLRWRRDAPGAWACELGNGGCEAACRAEHGPPRCLCPAGKRLGADGRSCASPCADAPCQHHCVPDGAAFLCMCDSGYELAADGSSCRDVDDCATKPGICDQECVNTDGGFECRCRRGYEMVEGHCRFVSHCYEAPCKHECEDVPGGYRCRCFEGYAVHPREPTQCVPHCDRSECPAECDPHAQDSCECPDGFIFDDREGGLKFCVDIDECDMNYCDHNCTNLPGGYTCHCDAGYELLDQHRCAKAGEEEGAYSGDAAPGSETPAPTRTPPKASPLHPGVLVGIAVGILSMVLVLLALVYHLAKKRCRSPSTMDYKCNSGAEKEMGLHQVTPGCTASSQKL</sequence>